<feature type="transmembrane region" description="Helical" evidence="1">
    <location>
        <begin position="182"/>
        <end position="202"/>
    </location>
</feature>
<dbReference type="Proteomes" id="UP000029482">
    <property type="component" value="Chromosome"/>
</dbReference>
<feature type="transmembrane region" description="Helical" evidence="1">
    <location>
        <begin position="12"/>
        <end position="30"/>
    </location>
</feature>
<protein>
    <submittedName>
        <fullName evidence="2">Uncharacterized protein</fullName>
    </submittedName>
</protein>
<organism evidence="2 3">
    <name type="scientific">Streptomyces glaucescens</name>
    <dbReference type="NCBI Taxonomy" id="1907"/>
    <lineage>
        <taxon>Bacteria</taxon>
        <taxon>Bacillati</taxon>
        <taxon>Actinomycetota</taxon>
        <taxon>Actinomycetes</taxon>
        <taxon>Kitasatosporales</taxon>
        <taxon>Streptomycetaceae</taxon>
        <taxon>Streptomyces</taxon>
    </lineage>
</organism>
<keyword evidence="1" id="KW-1133">Transmembrane helix</keyword>
<feature type="transmembrane region" description="Helical" evidence="1">
    <location>
        <begin position="214"/>
        <end position="235"/>
    </location>
</feature>
<proteinExistence type="predicted"/>
<feature type="transmembrane region" description="Helical" evidence="1">
    <location>
        <begin position="283"/>
        <end position="303"/>
    </location>
</feature>
<dbReference type="RefSeq" id="WP_043500370.1">
    <property type="nucleotide sequence ID" value="NZ_CP009438.1"/>
</dbReference>
<dbReference type="AlphaFoldDB" id="A0A089YWT4"/>
<reference evidence="3" key="1">
    <citation type="journal article" date="2015" name="J. Biotechnol.">
        <title>Complete genome sequence of the actinobacterium Streptomyces glaucescens GLA.O (DSM 40922) consisting of a linear chromosome and one linear plasmid.</title>
        <authorList>
            <person name="Ortseifen V."/>
            <person name="Winkler A."/>
            <person name="Albersmeier A."/>
            <person name="Wendler S."/>
            <person name="Puhler A."/>
            <person name="Kalinowski J."/>
            <person name="Ruckert C."/>
        </authorList>
    </citation>
    <scope>NUCLEOTIDE SEQUENCE [LARGE SCALE GENOMIC DNA]</scope>
    <source>
        <strain evidence="3">DSM 40922 / GLA O</strain>
    </source>
</reference>
<dbReference type="eggNOG" id="ENOG50341BA">
    <property type="taxonomic scope" value="Bacteria"/>
</dbReference>
<sequence length="312" mass="33801">MSTTRPELIRRLRWLLGLGLATTLALFVAYRGVHDDTVPLSSASAPGILAVDTARSAMSQAHQVVEDSGRTGDMSGEFHTRISVAHQSLALAASENVTGLAGRHDLQTVTGLIAVYSGWVERWGQEPDGSPLRAAYLHYAEQVLGQGSAPGTDGDIMSRLDALRAEQLAEAERQADFTWRQWLWWSAVAVLYVALCLGLLETQRFLRRRFRTPAQPLLLAATALAGLGVPVLAWITRTAQAAMEDSVGRLSVPRGDPDDIPSVAAQVEDALANAGWWAALSDGVLLAGALLLTLTAAGLWPRIDEYRFQERR</sequence>
<dbReference type="EMBL" id="CP009438">
    <property type="protein sequence ID" value="AIR98080.1"/>
    <property type="molecule type" value="Genomic_DNA"/>
</dbReference>
<accession>A0A089YWT4</accession>
<evidence type="ECO:0000313" key="3">
    <source>
        <dbReference type="Proteomes" id="UP000029482"/>
    </source>
</evidence>
<evidence type="ECO:0000256" key="1">
    <source>
        <dbReference type="SAM" id="Phobius"/>
    </source>
</evidence>
<keyword evidence="1" id="KW-0472">Membrane</keyword>
<keyword evidence="1" id="KW-0812">Transmembrane</keyword>
<dbReference type="OrthoDB" id="4333168at2"/>
<dbReference type="STRING" id="1907.SGLAU_10350"/>
<dbReference type="HOGENOM" id="CLU_060322_0_0_11"/>
<gene>
    <name evidence="2" type="ORF">SGLAU_10350</name>
</gene>
<dbReference type="KEGG" id="sgu:SGLAU_10350"/>
<name>A0A089YWT4_STRGA</name>
<evidence type="ECO:0000313" key="2">
    <source>
        <dbReference type="EMBL" id="AIR98080.1"/>
    </source>
</evidence>
<keyword evidence="3" id="KW-1185">Reference proteome</keyword>